<protein>
    <submittedName>
        <fullName evidence="1">Uncharacterized protein</fullName>
    </submittedName>
</protein>
<proteinExistence type="predicted"/>
<keyword evidence="2" id="KW-1185">Reference proteome</keyword>
<dbReference type="EMBL" id="JBJUIK010000017">
    <property type="protein sequence ID" value="KAL3498017.1"/>
    <property type="molecule type" value="Genomic_DNA"/>
</dbReference>
<evidence type="ECO:0000313" key="2">
    <source>
        <dbReference type="Proteomes" id="UP001630127"/>
    </source>
</evidence>
<comment type="caution">
    <text evidence="1">The sequence shown here is derived from an EMBL/GenBank/DDBJ whole genome shotgun (WGS) entry which is preliminary data.</text>
</comment>
<evidence type="ECO:0000313" key="1">
    <source>
        <dbReference type="EMBL" id="KAL3498017.1"/>
    </source>
</evidence>
<gene>
    <name evidence="1" type="ORF">ACH5RR_040749</name>
</gene>
<reference evidence="1 2" key="1">
    <citation type="submission" date="2024-11" db="EMBL/GenBank/DDBJ databases">
        <title>A near-complete genome assembly of Cinchona calisaya.</title>
        <authorList>
            <person name="Lian D.C."/>
            <person name="Zhao X.W."/>
            <person name="Wei L."/>
        </authorList>
    </citation>
    <scope>NUCLEOTIDE SEQUENCE [LARGE SCALE GENOMIC DNA]</scope>
    <source>
        <tissue evidence="1">Nenye</tissue>
    </source>
</reference>
<sequence length="154" mass="17923">MDPSLKATDLGCTGEKIKKRQKGLLVAEVQFYWRYGVAVEVLVLGEKISNRERVDDSEKEEEDQHCINVISIVKPEWFGKMSNNYVDDFKARELLLNLSTKAEELPKYSYERRLIKYKRRLFIGSGYNVVLRTKLTKCMLESPIRGHSRNLGTY</sequence>
<dbReference type="Proteomes" id="UP001630127">
    <property type="component" value="Unassembled WGS sequence"/>
</dbReference>
<name>A0ABD2XWS9_9GENT</name>
<dbReference type="AlphaFoldDB" id="A0ABD2XWS9"/>
<organism evidence="1 2">
    <name type="scientific">Cinchona calisaya</name>
    <dbReference type="NCBI Taxonomy" id="153742"/>
    <lineage>
        <taxon>Eukaryota</taxon>
        <taxon>Viridiplantae</taxon>
        <taxon>Streptophyta</taxon>
        <taxon>Embryophyta</taxon>
        <taxon>Tracheophyta</taxon>
        <taxon>Spermatophyta</taxon>
        <taxon>Magnoliopsida</taxon>
        <taxon>eudicotyledons</taxon>
        <taxon>Gunneridae</taxon>
        <taxon>Pentapetalae</taxon>
        <taxon>asterids</taxon>
        <taxon>lamiids</taxon>
        <taxon>Gentianales</taxon>
        <taxon>Rubiaceae</taxon>
        <taxon>Cinchonoideae</taxon>
        <taxon>Cinchoneae</taxon>
        <taxon>Cinchona</taxon>
    </lineage>
</organism>
<accession>A0ABD2XWS9</accession>